<dbReference type="AlphaFoldDB" id="A0A7J6KPL4"/>
<gene>
    <name evidence="1" type="ORF">FOL47_002694</name>
</gene>
<reference evidence="1 2" key="1">
    <citation type="submission" date="2020-04" db="EMBL/GenBank/DDBJ databases">
        <title>Perkinsus chesapeaki whole genome sequence.</title>
        <authorList>
            <person name="Bogema D.R."/>
        </authorList>
    </citation>
    <scope>NUCLEOTIDE SEQUENCE [LARGE SCALE GENOMIC DNA]</scope>
    <source>
        <strain evidence="1">ATCC PRA-425</strain>
    </source>
</reference>
<keyword evidence="2" id="KW-1185">Reference proteome</keyword>
<protein>
    <submittedName>
        <fullName evidence="1">Uncharacterized protein</fullName>
    </submittedName>
</protein>
<organism evidence="1 2">
    <name type="scientific">Perkinsus chesapeaki</name>
    <name type="common">Clam parasite</name>
    <name type="synonym">Perkinsus andrewsi</name>
    <dbReference type="NCBI Taxonomy" id="330153"/>
    <lineage>
        <taxon>Eukaryota</taxon>
        <taxon>Sar</taxon>
        <taxon>Alveolata</taxon>
        <taxon>Perkinsozoa</taxon>
        <taxon>Perkinsea</taxon>
        <taxon>Perkinsida</taxon>
        <taxon>Perkinsidae</taxon>
        <taxon>Perkinsus</taxon>
    </lineage>
</organism>
<accession>A0A7J6KPL4</accession>
<evidence type="ECO:0000313" key="1">
    <source>
        <dbReference type="EMBL" id="KAF4648874.1"/>
    </source>
</evidence>
<sequence length="335" mass="37510">LASVPSPNTTTSAKILGYNWNLQKDSLSTLSKFFDPLGICIEAVSKERYLLREAAYIKALFNANLPPQPRFTDVRSGIVVYCDAAGSGCICADARAIASAAELLSTILRETDLNAWRLRRSPSLDGKYLPKFELRRMRKLRERLHHVVTTYKMTVNVGQICGRRNPADCATRPNMRPQSQMMVLSSEDIKMAVEDAKVVSTFTPVTNFDNYGENDDDLDVTLEVEDEQVNAVIALQKEPLLLQPDEELHRQLKLAQTVCPTLQEVYAKLKSSDGMMEGYELREDLIYKVGNVSLDDSNRGSCTTHQIIVPDSCRDVQALVVKWVHDKHGGHPGRL</sequence>
<dbReference type="EMBL" id="JAAPAO010001768">
    <property type="protein sequence ID" value="KAF4648874.1"/>
    <property type="molecule type" value="Genomic_DNA"/>
</dbReference>
<proteinExistence type="predicted"/>
<feature type="non-terminal residue" evidence="1">
    <location>
        <position position="1"/>
    </location>
</feature>
<dbReference type="Proteomes" id="UP000591131">
    <property type="component" value="Unassembled WGS sequence"/>
</dbReference>
<name>A0A7J6KPL4_PERCH</name>
<comment type="caution">
    <text evidence="1">The sequence shown here is derived from an EMBL/GenBank/DDBJ whole genome shotgun (WGS) entry which is preliminary data.</text>
</comment>
<evidence type="ECO:0000313" key="2">
    <source>
        <dbReference type="Proteomes" id="UP000591131"/>
    </source>
</evidence>